<evidence type="ECO:0000256" key="1">
    <source>
        <dbReference type="SAM" id="MobiDB-lite"/>
    </source>
</evidence>
<feature type="compositionally biased region" description="Low complexity" evidence="1">
    <location>
        <begin position="57"/>
        <end position="74"/>
    </location>
</feature>
<protein>
    <recommendedName>
        <fullName evidence="3">AMIN-like domain-containing protein</fullName>
    </recommendedName>
</protein>
<accession>A0A6J4LRG9</accession>
<dbReference type="InterPro" id="IPR056303">
    <property type="entry name" value="AMIN-like"/>
</dbReference>
<keyword evidence="2" id="KW-0732">Signal</keyword>
<dbReference type="EMBL" id="CADCUB010000113">
    <property type="protein sequence ID" value="CAA9340126.1"/>
    <property type="molecule type" value="Genomic_DNA"/>
</dbReference>
<gene>
    <name evidence="4" type="ORF">AVDCRST_MAG07-2323</name>
</gene>
<organism evidence="4">
    <name type="scientific">uncultured Frankineae bacterium</name>
    <dbReference type="NCBI Taxonomy" id="437475"/>
    <lineage>
        <taxon>Bacteria</taxon>
        <taxon>Bacillati</taxon>
        <taxon>Actinomycetota</taxon>
        <taxon>Actinomycetes</taxon>
        <taxon>Frankiales</taxon>
        <taxon>environmental samples</taxon>
    </lineage>
</organism>
<dbReference type="AlphaFoldDB" id="A0A6J4LRG9"/>
<feature type="domain" description="AMIN-like" evidence="3">
    <location>
        <begin position="94"/>
        <end position="221"/>
    </location>
</feature>
<evidence type="ECO:0000259" key="3">
    <source>
        <dbReference type="Pfam" id="PF24837"/>
    </source>
</evidence>
<feature type="region of interest" description="Disordered" evidence="1">
    <location>
        <begin position="19"/>
        <end position="94"/>
    </location>
</feature>
<name>A0A6J4LRG9_9ACTN</name>
<evidence type="ECO:0000313" key="4">
    <source>
        <dbReference type="EMBL" id="CAA9340126.1"/>
    </source>
</evidence>
<feature type="signal peptide" evidence="2">
    <location>
        <begin position="1"/>
        <end position="19"/>
    </location>
</feature>
<feature type="chain" id="PRO_5039320778" description="AMIN-like domain-containing protein" evidence="2">
    <location>
        <begin position="20"/>
        <end position="223"/>
    </location>
</feature>
<evidence type="ECO:0000256" key="2">
    <source>
        <dbReference type="SAM" id="SignalP"/>
    </source>
</evidence>
<dbReference type="PROSITE" id="PS51257">
    <property type="entry name" value="PROKAR_LIPOPROTEIN"/>
    <property type="match status" value="1"/>
</dbReference>
<proteinExistence type="predicted"/>
<dbReference type="Pfam" id="PF24837">
    <property type="entry name" value="AMIN-like"/>
    <property type="match status" value="1"/>
</dbReference>
<sequence>MARSVLLLTALVLSGSVAACGPDAGRRATAPDVSPPPSRSPAPSTAPSAAPSPPPAASSTPTAAGPGATGDGAPEPFPADARADTAEPRGGPLSVRAVRVARRAGGHDRVVFELAGRAPGRAGWRVEYVDEPRQQGSGDPVDVAGAAVLSVLITGTGYPMDTGVEEAPGDPVLPDDLSVVQDVVLGSVFEGQYEAYVGTTGRVPFRVFRLGDPERVVLDVRAP</sequence>
<reference evidence="4" key="1">
    <citation type="submission" date="2020-02" db="EMBL/GenBank/DDBJ databases">
        <authorList>
            <person name="Meier V. D."/>
        </authorList>
    </citation>
    <scope>NUCLEOTIDE SEQUENCE</scope>
    <source>
        <strain evidence="4">AVDCRST_MAG07</strain>
    </source>
</reference>